<evidence type="ECO:0000256" key="1">
    <source>
        <dbReference type="SAM" id="SignalP"/>
    </source>
</evidence>
<dbReference type="Pfam" id="PF07608">
    <property type="entry name" value="DUF1571"/>
    <property type="match status" value="1"/>
</dbReference>
<dbReference type="KEGG" id="psl:Psta_2867"/>
<evidence type="ECO:0008006" key="4">
    <source>
        <dbReference type="Google" id="ProtNLM"/>
    </source>
</evidence>
<dbReference type="Proteomes" id="UP000001887">
    <property type="component" value="Chromosome"/>
</dbReference>
<keyword evidence="3" id="KW-1185">Reference proteome</keyword>
<evidence type="ECO:0000313" key="3">
    <source>
        <dbReference type="Proteomes" id="UP000001887"/>
    </source>
</evidence>
<keyword evidence="1" id="KW-0732">Signal</keyword>
<protein>
    <recommendedName>
        <fullName evidence="4">DUF1571 domain-containing protein</fullName>
    </recommendedName>
</protein>
<sequence length="295" mass="33215" precursor="true">MMKSPFARRDFLRALVLGGASVATANLLAEEGALKEPVFRISKATSDVAARSAPAHPLDPALKLARECLERINRDVVDYTCLIVKRERIKGTLGEHEYMEAKIRNRKVVDGRMTTPLSVYMRFVKPKGVEGREVIWVEGQNNNKLKAHEGGFLGSKLPSVWLDINGPLAMRGQLHPISDIGIENLILKLIEKGEADRAHEECVVEFTKGAKLNGRPCTVLTVRHPQQREHFEFHIAQVFLDDELGLPVRYAAYHWPTSPNDKMGPVLEEYTYINIKTNVNLTDSDFSPDNPNYNF</sequence>
<dbReference type="AlphaFoldDB" id="D2R8J1"/>
<dbReference type="eggNOG" id="ENOG5032TW0">
    <property type="taxonomic scope" value="Bacteria"/>
</dbReference>
<evidence type="ECO:0000313" key="2">
    <source>
        <dbReference type="EMBL" id="ADB17532.1"/>
    </source>
</evidence>
<name>D2R8J1_PIRSD</name>
<gene>
    <name evidence="2" type="ordered locus">Psta_2867</name>
</gene>
<dbReference type="InterPro" id="IPR006311">
    <property type="entry name" value="TAT_signal"/>
</dbReference>
<dbReference type="HOGENOM" id="CLU_067550_0_0_0"/>
<feature type="signal peptide" evidence="1">
    <location>
        <begin position="1"/>
        <end position="25"/>
    </location>
</feature>
<dbReference type="PROSITE" id="PS51318">
    <property type="entry name" value="TAT"/>
    <property type="match status" value="1"/>
</dbReference>
<feature type="chain" id="PRO_5003034781" description="DUF1571 domain-containing protein" evidence="1">
    <location>
        <begin position="26"/>
        <end position="295"/>
    </location>
</feature>
<accession>D2R8J1</accession>
<proteinExistence type="predicted"/>
<reference evidence="2 3" key="1">
    <citation type="journal article" date="2009" name="Stand. Genomic Sci.">
        <title>Complete genome sequence of Pirellula staleyi type strain (ATCC 27377).</title>
        <authorList>
            <person name="Clum A."/>
            <person name="Tindall B.J."/>
            <person name="Sikorski J."/>
            <person name="Ivanova N."/>
            <person name="Mavrommatis K."/>
            <person name="Lucas S."/>
            <person name="Glavina del Rio T."/>
            <person name="Nolan M."/>
            <person name="Chen F."/>
            <person name="Tice H."/>
            <person name="Pitluck S."/>
            <person name="Cheng J.F."/>
            <person name="Chertkov O."/>
            <person name="Brettin T."/>
            <person name="Han C."/>
            <person name="Detter J.C."/>
            <person name="Kuske C."/>
            <person name="Bruce D."/>
            <person name="Goodwin L."/>
            <person name="Ovchinikova G."/>
            <person name="Pati A."/>
            <person name="Mikhailova N."/>
            <person name="Chen A."/>
            <person name="Palaniappan K."/>
            <person name="Land M."/>
            <person name="Hauser L."/>
            <person name="Chang Y.J."/>
            <person name="Jeffries C.D."/>
            <person name="Chain P."/>
            <person name="Rohde M."/>
            <person name="Goker M."/>
            <person name="Bristow J."/>
            <person name="Eisen J.A."/>
            <person name="Markowitz V."/>
            <person name="Hugenholtz P."/>
            <person name="Kyrpides N.C."/>
            <person name="Klenk H.P."/>
            <person name="Lapidus A."/>
        </authorList>
    </citation>
    <scope>NUCLEOTIDE SEQUENCE [LARGE SCALE GENOMIC DNA]</scope>
    <source>
        <strain evidence="3">ATCC 27377 / DSM 6068 / ICPB 4128</strain>
    </source>
</reference>
<dbReference type="EMBL" id="CP001848">
    <property type="protein sequence ID" value="ADB17532.1"/>
    <property type="molecule type" value="Genomic_DNA"/>
</dbReference>
<organism evidence="2 3">
    <name type="scientific">Pirellula staleyi (strain ATCC 27377 / DSM 6068 / ICPB 4128)</name>
    <name type="common">Pirella staleyi</name>
    <dbReference type="NCBI Taxonomy" id="530564"/>
    <lineage>
        <taxon>Bacteria</taxon>
        <taxon>Pseudomonadati</taxon>
        <taxon>Planctomycetota</taxon>
        <taxon>Planctomycetia</taxon>
        <taxon>Pirellulales</taxon>
        <taxon>Pirellulaceae</taxon>
        <taxon>Pirellula</taxon>
    </lineage>
</organism>
<dbReference type="InterPro" id="IPR011465">
    <property type="entry name" value="DUF1571"/>
</dbReference>